<dbReference type="GO" id="GO:0003723">
    <property type="term" value="F:RNA binding"/>
    <property type="evidence" value="ECO:0007669"/>
    <property type="project" value="InterPro"/>
</dbReference>
<dbReference type="PROSITE" id="PS52002">
    <property type="entry name" value="SM"/>
    <property type="match status" value="1"/>
</dbReference>
<dbReference type="AlphaFoldDB" id="A0A0S4IHV7"/>
<dbReference type="EMBL" id="CYKH01000078">
    <property type="protein sequence ID" value="CUE69542.1"/>
    <property type="molecule type" value="Genomic_DNA"/>
</dbReference>
<dbReference type="InterPro" id="IPR010920">
    <property type="entry name" value="LSM_dom_sf"/>
</dbReference>
<evidence type="ECO:0000313" key="3">
    <source>
        <dbReference type="Proteomes" id="UP000051952"/>
    </source>
</evidence>
<dbReference type="Proteomes" id="UP000051952">
    <property type="component" value="Unassembled WGS sequence"/>
</dbReference>
<dbReference type="SMART" id="SM00651">
    <property type="entry name" value="Sm"/>
    <property type="match status" value="1"/>
</dbReference>
<dbReference type="InterPro" id="IPR001163">
    <property type="entry name" value="Sm_dom_euk/arc"/>
</dbReference>
<dbReference type="Gene3D" id="2.30.30.100">
    <property type="match status" value="1"/>
</dbReference>
<reference evidence="3" key="1">
    <citation type="submission" date="2015-09" db="EMBL/GenBank/DDBJ databases">
        <authorList>
            <consortium name="Pathogen Informatics"/>
        </authorList>
    </citation>
    <scope>NUCLEOTIDE SEQUENCE [LARGE SCALE GENOMIC DNA]</scope>
    <source>
        <strain evidence="3">Lake Konstanz</strain>
    </source>
</reference>
<dbReference type="InterPro" id="IPR047575">
    <property type="entry name" value="Sm"/>
</dbReference>
<name>A0A0S4IHV7_BODSA</name>
<gene>
    <name evidence="2" type="ORF">BSAL_52070</name>
</gene>
<proteinExistence type="predicted"/>
<dbReference type="SUPFAM" id="SSF50182">
    <property type="entry name" value="Sm-like ribonucleoproteins"/>
    <property type="match status" value="1"/>
</dbReference>
<dbReference type="VEuPathDB" id="TriTrypDB:BSAL_52070"/>
<dbReference type="OrthoDB" id="10263346at2759"/>
<evidence type="ECO:0000259" key="1">
    <source>
        <dbReference type="PROSITE" id="PS52002"/>
    </source>
</evidence>
<feature type="domain" description="Sm" evidence="1">
    <location>
        <begin position="3"/>
        <end position="72"/>
    </location>
</feature>
<accession>A0A0S4IHV7</accession>
<protein>
    <submittedName>
        <fullName evidence="2">Small nuclear (LSM) RNA-binding protein, putative</fullName>
    </submittedName>
</protein>
<sequence length="72" mass="7672">MEDPFAFLDAAVEQRVVVTLVDGDSVNGRLISFDEKCNVALADAVRSAVEASPVVGLKIIRGEMISHIEVSA</sequence>
<evidence type="ECO:0000313" key="2">
    <source>
        <dbReference type="EMBL" id="CUE69542.1"/>
    </source>
</evidence>
<organism evidence="2 3">
    <name type="scientific">Bodo saltans</name>
    <name type="common">Flagellated protozoan</name>
    <dbReference type="NCBI Taxonomy" id="75058"/>
    <lineage>
        <taxon>Eukaryota</taxon>
        <taxon>Discoba</taxon>
        <taxon>Euglenozoa</taxon>
        <taxon>Kinetoplastea</taxon>
        <taxon>Metakinetoplastina</taxon>
        <taxon>Eubodonida</taxon>
        <taxon>Bodonidae</taxon>
        <taxon>Bodo</taxon>
    </lineage>
</organism>
<keyword evidence="3" id="KW-1185">Reference proteome</keyword>
<dbReference type="Pfam" id="PF01423">
    <property type="entry name" value="LSM"/>
    <property type="match status" value="1"/>
</dbReference>